<reference evidence="1" key="1">
    <citation type="submission" date="2022-11" db="EMBL/GenBank/DDBJ databases">
        <title>Genomics discovery of giant fungal viruses from subsurface oceanic crustal fluids.</title>
        <authorList>
            <person name="Bhattacharjee A.S."/>
            <person name="Schulz F."/>
            <person name="Woyke T."/>
            <person name="Orcutt B.N."/>
            <person name="Matinez Martinez J."/>
        </authorList>
    </citation>
    <scope>NUCLEOTIDE SEQUENCE</scope>
    <source>
        <strain evidence="1">VSAG8.JdFR</strain>
    </source>
</reference>
<evidence type="ECO:0000313" key="1">
    <source>
        <dbReference type="EMBL" id="UZT29348.1"/>
    </source>
</evidence>
<dbReference type="EMBL" id="OP765584">
    <property type="protein sequence ID" value="UZT29348.1"/>
    <property type="molecule type" value="Genomic_DNA"/>
</dbReference>
<organism evidence="1">
    <name type="scientific">Nucleocytoviricota sp</name>
    <dbReference type="NCBI Taxonomy" id="2809609"/>
    <lineage>
        <taxon>Viruses</taxon>
        <taxon>Varidnaviria</taxon>
        <taxon>Bamfordvirae</taxon>
        <taxon>Nucleocytoviricota</taxon>
    </lineage>
</organism>
<protein>
    <submittedName>
        <fullName evidence="1">Glycoside hydrolase family 32 protein</fullName>
    </submittedName>
</protein>
<sequence length="164" mass="17946">MSSSYQNASFPLRSNRIGLALANARTGMPSKNLTSDNGATFSTGRKTYYSLNSGKPEPLLTHLDNPKFSKSGYNYIGARNMQSLQNGKPIPNNSSDLYIARKRNLAIGRGSTQNQNVTNPAISFNTNTASNLNTINQARHSCRNSGCIPSRKVANRQQNQTRCC</sequence>
<keyword evidence="1" id="KW-0378">Hydrolase</keyword>
<name>A0A9E8GB83_9VIRU</name>
<proteinExistence type="predicted"/>
<accession>A0A9E8GB83</accession>
<dbReference type="GO" id="GO:0016787">
    <property type="term" value="F:hydrolase activity"/>
    <property type="evidence" value="ECO:0007669"/>
    <property type="project" value="UniProtKB-KW"/>
</dbReference>